<dbReference type="EMBL" id="MF663786">
    <property type="protein sequence ID" value="ATI15648.1"/>
    <property type="molecule type" value="Genomic_DNA"/>
</dbReference>
<dbReference type="KEGG" id="vg:54982904"/>
<evidence type="ECO:0000313" key="2">
    <source>
        <dbReference type="Proteomes" id="UP000228765"/>
    </source>
</evidence>
<keyword evidence="2" id="KW-1185">Reference proteome</keyword>
<dbReference type="Proteomes" id="UP000228765">
    <property type="component" value="Segment"/>
</dbReference>
<dbReference type="RefSeq" id="YP_009792696.1">
    <property type="nucleotide sequence ID" value="NC_047861.1"/>
</dbReference>
<accession>A0A291LAL0</accession>
<sequence length="386" mass="43716">MALLFDLGALNEPQTDRALNQIYKALHTHDGDDSIWNPHESPFVRRLIELFTQRGLMRLDGFRAELEKWLAGEKHRPGTVPARPDGAMQRWTEGERELVKLYLEALPPAEWTLDDNMLMVDYLVQRYLPADDLRTEAEWLATRATLMGRVQASMEALNAKQADTVLAALPSTVDEAAQFLPLTPLQVNVMRFGAARAAENVQKLADDARHRMRNVIRQHTEEQMLAGHGEAPRPSHSLQTTLLDEFATLNRDWRRIAVTEAGENANQGYVSSQKPGTKLKRVEQYRNACAFCRKIDGKVVEVVAADAPKKDGDTQIWPGKTNIGRSAAPRKRVGNTLVEREPDERWWIAAGVQHPHCRGRWLPVIQDEPGDDTDFGNWLRQTLETK</sequence>
<reference evidence="1 2" key="1">
    <citation type="submission" date="2017-08" db="EMBL/GenBank/DDBJ databases">
        <title>Complete genome sequence of a novel bacteriophage infecting Bordetella bronchiseptica.</title>
        <authorList>
            <person name="Chen Y."/>
            <person name="Song J."/>
            <person name="Wu B."/>
        </authorList>
    </citation>
    <scope>NUCLEOTIDE SEQUENCE [LARGE SCALE GENOMIC DNA]</scope>
</reference>
<organism evidence="1 2">
    <name type="scientific">Bordetella phage vB_BbrM_PHB04</name>
    <dbReference type="NCBI Taxonomy" id="2029657"/>
    <lineage>
        <taxon>Viruses</taxon>
        <taxon>Duplodnaviria</taxon>
        <taxon>Heunggongvirae</taxon>
        <taxon>Uroviricota</taxon>
        <taxon>Caudoviricetes</taxon>
        <taxon>Phabquatrovirus</taxon>
        <taxon>Phabquatrovirus PHB04</taxon>
    </lineage>
</organism>
<evidence type="ECO:0000313" key="1">
    <source>
        <dbReference type="EMBL" id="ATI15648.1"/>
    </source>
</evidence>
<protein>
    <submittedName>
        <fullName evidence="1">Uncharacterized protein</fullName>
    </submittedName>
</protein>
<name>A0A291LAL0_9CAUD</name>
<dbReference type="GeneID" id="54982904"/>
<proteinExistence type="predicted"/>